<dbReference type="Proteomes" id="UP001328107">
    <property type="component" value="Unassembled WGS sequence"/>
</dbReference>
<dbReference type="InterPro" id="IPR001810">
    <property type="entry name" value="F-box_dom"/>
</dbReference>
<dbReference type="SMART" id="SM00256">
    <property type="entry name" value="FBOX"/>
    <property type="match status" value="1"/>
</dbReference>
<keyword evidence="3" id="KW-1185">Reference proteome</keyword>
<reference evidence="3" key="1">
    <citation type="submission" date="2022-10" db="EMBL/GenBank/DDBJ databases">
        <title>Genome assembly of Pristionchus species.</title>
        <authorList>
            <person name="Yoshida K."/>
            <person name="Sommer R.J."/>
        </authorList>
    </citation>
    <scope>NUCLEOTIDE SEQUENCE [LARGE SCALE GENOMIC DNA]</scope>
    <source>
        <strain evidence="3">RS5460</strain>
    </source>
</reference>
<dbReference type="Pfam" id="PF00646">
    <property type="entry name" value="F-box"/>
    <property type="match status" value="1"/>
</dbReference>
<dbReference type="PROSITE" id="PS50181">
    <property type="entry name" value="FBOX"/>
    <property type="match status" value="1"/>
</dbReference>
<feature type="non-terminal residue" evidence="2">
    <location>
        <position position="289"/>
    </location>
</feature>
<dbReference type="AlphaFoldDB" id="A0AAN5I5B9"/>
<proteinExistence type="predicted"/>
<protein>
    <recommendedName>
        <fullName evidence="1">F-box domain-containing protein</fullName>
    </recommendedName>
</protein>
<sequence>MNILSLPDLVIREILKRVEFKDRLGLRATCRALEKLVAESNGGHFNNGRIFHLNSLKANPYKSRRLKKKIGTSSLTVYSTHGTFTDINLTVGGFQLLQRLFSRISFGELEISLSDSISIYMSICELLKKFSIRTLNFELKSSIQFEMALDILKSFPDCKYRMHFYGVHSSIDKFGALPPAEELKLIFKHKNDQGSSGIPTHLFYALLSSHRNLCISDAILNSRDFKKILEVASYCYDLSDFFIEIISADVRGRKVKLLLAPQTIANWLRDYGISTEVEEGDHYGEVRWT</sequence>
<name>A0AAN5I5B9_9BILA</name>
<feature type="domain" description="F-box" evidence="1">
    <location>
        <begin position="1"/>
        <end position="48"/>
    </location>
</feature>
<comment type="caution">
    <text evidence="2">The sequence shown here is derived from an EMBL/GenBank/DDBJ whole genome shotgun (WGS) entry which is preliminary data.</text>
</comment>
<organism evidence="2 3">
    <name type="scientific">Pristionchus mayeri</name>
    <dbReference type="NCBI Taxonomy" id="1317129"/>
    <lineage>
        <taxon>Eukaryota</taxon>
        <taxon>Metazoa</taxon>
        <taxon>Ecdysozoa</taxon>
        <taxon>Nematoda</taxon>
        <taxon>Chromadorea</taxon>
        <taxon>Rhabditida</taxon>
        <taxon>Rhabditina</taxon>
        <taxon>Diplogasteromorpha</taxon>
        <taxon>Diplogasteroidea</taxon>
        <taxon>Neodiplogasteridae</taxon>
        <taxon>Pristionchus</taxon>
    </lineage>
</organism>
<accession>A0AAN5I5B9</accession>
<evidence type="ECO:0000313" key="2">
    <source>
        <dbReference type="EMBL" id="GMR52843.1"/>
    </source>
</evidence>
<evidence type="ECO:0000313" key="3">
    <source>
        <dbReference type="Proteomes" id="UP001328107"/>
    </source>
</evidence>
<gene>
    <name evidence="2" type="ORF">PMAYCL1PPCAC_23038</name>
</gene>
<evidence type="ECO:0000259" key="1">
    <source>
        <dbReference type="PROSITE" id="PS50181"/>
    </source>
</evidence>
<dbReference type="EMBL" id="BTRK01000005">
    <property type="protein sequence ID" value="GMR52843.1"/>
    <property type="molecule type" value="Genomic_DNA"/>
</dbReference>